<dbReference type="EMBL" id="JBHXPM010000015">
    <property type="protein sequence ID" value="MFD3957747.1"/>
    <property type="molecule type" value="Genomic_DNA"/>
</dbReference>
<organism evidence="1 2">
    <name type="scientific">Streptomyces bacillaris</name>
    <dbReference type="NCBI Taxonomy" id="68179"/>
    <lineage>
        <taxon>Bacteria</taxon>
        <taxon>Bacillati</taxon>
        <taxon>Actinomycetota</taxon>
        <taxon>Actinomycetes</taxon>
        <taxon>Kitasatosporales</taxon>
        <taxon>Streptomycetaceae</taxon>
        <taxon>Streptomyces</taxon>
    </lineage>
</organism>
<proteinExistence type="predicted"/>
<sequence>MERITEGQIARLVSFVYARISDADALQEEARRTVAALRLVADKQVAAVRYFRASPSSGAAVAEHANASWNLLVSIARVWRDHSEFPIDAAMETFEFDAESPLMPTK</sequence>
<protein>
    <submittedName>
        <fullName evidence="1">Uncharacterized protein</fullName>
    </submittedName>
</protein>
<keyword evidence="2" id="KW-1185">Reference proteome</keyword>
<dbReference type="RefSeq" id="WP_131723811.1">
    <property type="nucleotide sequence ID" value="NZ_JBEPFV010000001.1"/>
</dbReference>
<gene>
    <name evidence="1" type="ORF">ACFWR3_16915</name>
</gene>
<evidence type="ECO:0000313" key="1">
    <source>
        <dbReference type="EMBL" id="MFD3957747.1"/>
    </source>
</evidence>
<comment type="caution">
    <text evidence="1">The sequence shown here is derived from an EMBL/GenBank/DDBJ whole genome shotgun (WGS) entry which is preliminary data.</text>
</comment>
<reference evidence="1 2" key="1">
    <citation type="submission" date="2024-09" db="EMBL/GenBank/DDBJ databases">
        <title>The Natural Products Discovery Center: Release of the First 8490 Sequenced Strains for Exploring Actinobacteria Biosynthetic Diversity.</title>
        <authorList>
            <person name="Kalkreuter E."/>
            <person name="Kautsar S.A."/>
            <person name="Yang D."/>
            <person name="Bader C.D."/>
            <person name="Teijaro C.N."/>
            <person name="Fluegel L."/>
            <person name="Davis C.M."/>
            <person name="Simpson J.R."/>
            <person name="Lauterbach L."/>
            <person name="Steele A.D."/>
            <person name="Gui C."/>
            <person name="Meng S."/>
            <person name="Li G."/>
            <person name="Viehrig K."/>
            <person name="Ye F."/>
            <person name="Su P."/>
            <person name="Kiefer A.F."/>
            <person name="Nichols A."/>
            <person name="Cepeda A.J."/>
            <person name="Yan W."/>
            <person name="Fan B."/>
            <person name="Jiang Y."/>
            <person name="Adhikari A."/>
            <person name="Zheng C.-J."/>
            <person name="Schuster L."/>
            <person name="Cowan T.M."/>
            <person name="Smanski M.J."/>
            <person name="Chevrette M.G."/>
            <person name="De Carvalho L.P.S."/>
            <person name="Shen B."/>
        </authorList>
    </citation>
    <scope>NUCLEOTIDE SEQUENCE [LARGE SCALE GENOMIC DNA]</scope>
    <source>
        <strain evidence="1 2">NPDC058584</strain>
    </source>
</reference>
<name>A0ABW6DXY8_9ACTN</name>
<accession>A0ABW6DXY8</accession>
<dbReference type="Proteomes" id="UP001598300">
    <property type="component" value="Unassembled WGS sequence"/>
</dbReference>
<evidence type="ECO:0000313" key="2">
    <source>
        <dbReference type="Proteomes" id="UP001598300"/>
    </source>
</evidence>